<keyword evidence="2" id="KW-1185">Reference proteome</keyword>
<reference evidence="1 2" key="1">
    <citation type="submission" date="2018-11" db="EMBL/GenBank/DDBJ databases">
        <title>Genome sequence and assembly of Colletotrichum sidae.</title>
        <authorList>
            <person name="Gan P."/>
            <person name="Shirasu K."/>
        </authorList>
    </citation>
    <scope>NUCLEOTIDE SEQUENCE [LARGE SCALE GENOMIC DNA]</scope>
    <source>
        <strain evidence="1 2">CBS 518.97</strain>
    </source>
</reference>
<name>A0A4R8TP85_9PEZI</name>
<sequence>MTRLSPVWGQGQVRGPKERYGSKVRQLGWNIPLQVRIEVAARVLFKDIGHEVRWDAGSLAHGGEKRTAIDGYLIFLTYFCGCSFARGGRKEWQNSTRPQAKEGKGQRQKKRLLRVGWITDEVMLMLLPTAVREKAVAVNPISGYDIALELGSDYERHSTNCLLQPKSKNLCPYYIRTLRIPWIDGMSQGARADTLVQEVLVASSDSAVSHQIAAENWQKKHVLSEARDGIRRAGRKVPPKYRQLGSRIAEKTPGQLAEFTGRQVHVQTQVWICWAGWLTRNDGAGV</sequence>
<proteinExistence type="predicted"/>
<evidence type="ECO:0000313" key="2">
    <source>
        <dbReference type="Proteomes" id="UP000295604"/>
    </source>
</evidence>
<protein>
    <submittedName>
        <fullName evidence="1">Uncharacterized protein</fullName>
    </submittedName>
</protein>
<accession>A0A4R8TP85</accession>
<comment type="caution">
    <text evidence="1">The sequence shown here is derived from an EMBL/GenBank/DDBJ whole genome shotgun (WGS) entry which is preliminary data.</text>
</comment>
<organism evidence="1 2">
    <name type="scientific">Colletotrichum sidae</name>
    <dbReference type="NCBI Taxonomy" id="1347389"/>
    <lineage>
        <taxon>Eukaryota</taxon>
        <taxon>Fungi</taxon>
        <taxon>Dikarya</taxon>
        <taxon>Ascomycota</taxon>
        <taxon>Pezizomycotina</taxon>
        <taxon>Sordariomycetes</taxon>
        <taxon>Hypocreomycetidae</taxon>
        <taxon>Glomerellales</taxon>
        <taxon>Glomerellaceae</taxon>
        <taxon>Colletotrichum</taxon>
        <taxon>Colletotrichum orbiculare species complex</taxon>
    </lineage>
</organism>
<evidence type="ECO:0000313" key="1">
    <source>
        <dbReference type="EMBL" id="TEA20341.1"/>
    </source>
</evidence>
<dbReference type="Proteomes" id="UP000295604">
    <property type="component" value="Unassembled WGS sequence"/>
</dbReference>
<gene>
    <name evidence="1" type="ORF">C8034_v000236</name>
</gene>
<dbReference type="EMBL" id="QAPF01000034">
    <property type="protein sequence ID" value="TEA20341.1"/>
    <property type="molecule type" value="Genomic_DNA"/>
</dbReference>
<dbReference type="AlphaFoldDB" id="A0A4R8TP85"/>